<dbReference type="InterPro" id="IPR054353">
    <property type="entry name" value="IstA-like_C"/>
</dbReference>
<dbReference type="GO" id="GO:0015074">
    <property type="term" value="P:DNA integration"/>
    <property type="evidence" value="ECO:0007669"/>
    <property type="project" value="InterPro"/>
</dbReference>
<evidence type="ECO:0000313" key="2">
    <source>
        <dbReference type="EMBL" id="RDB79117.1"/>
    </source>
</evidence>
<gene>
    <name evidence="2" type="ORF">C1872_08870</name>
</gene>
<dbReference type="PROSITE" id="PS50994">
    <property type="entry name" value="INTEGRASE"/>
    <property type="match status" value="1"/>
</dbReference>
<proteinExistence type="predicted"/>
<dbReference type="PANTHER" id="PTHR37317">
    <property type="entry name" value="BLR8090 PROTEIN"/>
    <property type="match status" value="1"/>
</dbReference>
<dbReference type="Pfam" id="PF22483">
    <property type="entry name" value="Mu-transpos_C_2"/>
    <property type="match status" value="1"/>
</dbReference>
<dbReference type="Pfam" id="PF14311">
    <property type="entry name" value="DUF4379"/>
    <property type="match status" value="9"/>
</dbReference>
<dbReference type="RefSeq" id="WP_114516475.1">
    <property type="nucleotide sequence ID" value="NZ_CP089337.1"/>
</dbReference>
<dbReference type="InterPro" id="IPR012337">
    <property type="entry name" value="RNaseH-like_sf"/>
</dbReference>
<dbReference type="Proteomes" id="UP000253752">
    <property type="component" value="Unassembled WGS sequence"/>
</dbReference>
<dbReference type="EMBL" id="PPTX01000012">
    <property type="protein sequence ID" value="RDB79117.1"/>
    <property type="molecule type" value="Genomic_DNA"/>
</dbReference>
<dbReference type="PANTHER" id="PTHR37317:SF1">
    <property type="entry name" value="ZINC-RIBBON DOMAIN-CONTAINING PROTEIN-RELATED"/>
    <property type="match status" value="1"/>
</dbReference>
<organism evidence="2 3">
    <name type="scientific">Eggerthella lenta</name>
    <name type="common">Eubacterium lentum</name>
    <dbReference type="NCBI Taxonomy" id="84112"/>
    <lineage>
        <taxon>Bacteria</taxon>
        <taxon>Bacillati</taxon>
        <taxon>Actinomycetota</taxon>
        <taxon>Coriobacteriia</taxon>
        <taxon>Eggerthellales</taxon>
        <taxon>Eggerthellaceae</taxon>
        <taxon>Eggerthella</taxon>
    </lineage>
</organism>
<protein>
    <recommendedName>
        <fullName evidence="1">Integrase catalytic domain-containing protein</fullName>
    </recommendedName>
</protein>
<dbReference type="InterPro" id="IPR025487">
    <property type="entry name" value="DUF4379"/>
</dbReference>
<evidence type="ECO:0000259" key="1">
    <source>
        <dbReference type="PROSITE" id="PS50994"/>
    </source>
</evidence>
<dbReference type="NCBIfam" id="NF033546">
    <property type="entry name" value="transpos_IS21"/>
    <property type="match status" value="1"/>
</dbReference>
<dbReference type="AlphaFoldDB" id="A0A369MTK8"/>
<feature type="domain" description="Integrase catalytic" evidence="1">
    <location>
        <begin position="132"/>
        <end position="311"/>
    </location>
</feature>
<name>A0A369MTK8_EGGLN</name>
<evidence type="ECO:0000313" key="3">
    <source>
        <dbReference type="Proteomes" id="UP000253752"/>
    </source>
</evidence>
<comment type="caution">
    <text evidence="2">The sequence shown here is derived from an EMBL/GenBank/DDBJ whole genome shotgun (WGS) entry which is preliminary data.</text>
</comment>
<reference evidence="2 3" key="1">
    <citation type="journal article" date="2018" name="Elife">
        <title>Discovery and characterization of a prevalent human gut bacterial enzyme sufficient for the inactivation of a family of plant toxins.</title>
        <authorList>
            <person name="Koppel N."/>
            <person name="Bisanz J.E."/>
            <person name="Pandelia M.E."/>
            <person name="Turnbaugh P.J."/>
            <person name="Balskus E.P."/>
        </authorList>
    </citation>
    <scope>NUCLEOTIDE SEQUENCE [LARGE SCALE GENOMIC DNA]</scope>
    <source>
        <strain evidence="2 3">MR1 #12</strain>
    </source>
</reference>
<sequence>MSTLPYREIIELRSVGLSFEKVAFLCGCSTTKASAVSRRAAELGLGWPVPVELSDDELARLVDPHDAARCNPVDLEDIQGRAGRRLDADDVEEAYAAYVALSVDRPPYVFATFRERFVQLVKARARGAKMLVNWHPGEEVQVDWAGRKLSLYGAGEEVTPVSLFVATLPYSDKTFVRASLEMGMQSWLEHHKAMFAYFGGAPLFVAPDNLATGVVFDENRERSIHPRYQELADHYGAMVLPARVRTPTDKAAVESHVRIMANSIVGVLEQMRFTSLGQLNLAIAELLEVYNDRPVVAFKGRSRNEIFEAEERECLQPLPEAEFAPVTWRKVGVSFDGVVRVRGNFYGVPPRYADRKVAVRIAEDAIEVYTADRRQCIARHPRREDGAETFEGLPGVHPDRFKPLDVWCEEHRRTRILEQWDYDANGGQGPHDCVCRSVRPIHWICPDCGFKWVEAPARRTGRSFDDCLACADVALVPGKNDLAAVRPDIAEEWHPTRNPLPASAVFPDFKQQVWWLGRCGHEWRAPIAKRVNSRDGALCPYCSGRKALKGFNDVATLCPELAALWHPVKNRNLTPDAVSIASHREVYLWDGVMTRIWRQNPRKWLEEHGRAELLAPFDSLVEEARALDAADGRAGYALGHGKSSVKWSRFLKEAELNVSFEEWCLRFGHADLLAQWDGERNGSLKPSDVSRCDPARVWWRGECGHSWQLSVRTRAFSDAGCPYCGRRLTLEGFNSAECLDAGILHLWHPTKNGDLKPSQVSDRTAKRIWLQCPTCGYEWRESLRGTRKGSRKCPSCHGGRGHYLAKGSNDLGSKRPDVARQLDPELNGGLRAEDLHAHAGAMVWWRGSCGHVWREKVSMRSMRIDDSCPYCKNRKLLRGFNDLVTVHPELAAEWDFGRNGDLRPDGVRFNSIKQVWWRGGCGHEWQMSPRQRAAEGLGCPYCSGHRVLAGFNDLASQHPELLAEWDWGLNGDLRPDGIVSGSARRVWWRCGHGHAWQISAYNRTGGADRGCPYCGDRKVLKGYNDLRTTHPKIAREWNKERNGDLKPTDAIANSNKRVWWKCEEGHEWSGLIANRARKGKADPGCPYCSGRKVLAGYNDLATTHPGIAAMWHPRMNKRLKPTGVQAVSRKLAWWRGECGHVYQMAVRDRVGAKPGYCPYCSGRKRPERPIRLD</sequence>
<dbReference type="InterPro" id="IPR001584">
    <property type="entry name" value="Integrase_cat-core"/>
</dbReference>
<dbReference type="SUPFAM" id="SSF53098">
    <property type="entry name" value="Ribonuclease H-like"/>
    <property type="match status" value="1"/>
</dbReference>
<accession>A0A369MTK8</accession>